<sequence>MRQITKDYRTRSMTLYLQSITREREILTNEIDRIIQGLPNDNTEVGVAAGLPNPNFRNQGF</sequence>
<protein>
    <submittedName>
        <fullName evidence="1">Uncharacterized protein</fullName>
    </submittedName>
</protein>
<gene>
    <name evidence="1" type="ORF">KXQ929_LOCUS33477</name>
</gene>
<proteinExistence type="predicted"/>
<reference evidence="1" key="1">
    <citation type="submission" date="2021-02" db="EMBL/GenBank/DDBJ databases">
        <authorList>
            <person name="Nowell W R."/>
        </authorList>
    </citation>
    <scope>NUCLEOTIDE SEQUENCE</scope>
</reference>
<organism evidence="1 2">
    <name type="scientific">Adineta steineri</name>
    <dbReference type="NCBI Taxonomy" id="433720"/>
    <lineage>
        <taxon>Eukaryota</taxon>
        <taxon>Metazoa</taxon>
        <taxon>Spiralia</taxon>
        <taxon>Gnathifera</taxon>
        <taxon>Rotifera</taxon>
        <taxon>Eurotatoria</taxon>
        <taxon>Bdelloidea</taxon>
        <taxon>Adinetida</taxon>
        <taxon>Adinetidae</taxon>
        <taxon>Adineta</taxon>
    </lineage>
</organism>
<accession>A0A819TSY2</accession>
<evidence type="ECO:0000313" key="1">
    <source>
        <dbReference type="EMBL" id="CAF4083149.1"/>
    </source>
</evidence>
<comment type="caution">
    <text evidence="1">The sequence shown here is derived from an EMBL/GenBank/DDBJ whole genome shotgun (WGS) entry which is preliminary data.</text>
</comment>
<name>A0A819TSY2_9BILA</name>
<dbReference type="AlphaFoldDB" id="A0A819TSY2"/>
<dbReference type="Proteomes" id="UP000663868">
    <property type="component" value="Unassembled WGS sequence"/>
</dbReference>
<feature type="non-terminal residue" evidence="1">
    <location>
        <position position="1"/>
    </location>
</feature>
<evidence type="ECO:0000313" key="2">
    <source>
        <dbReference type="Proteomes" id="UP000663868"/>
    </source>
</evidence>
<dbReference type="EMBL" id="CAJOBB010004302">
    <property type="protein sequence ID" value="CAF4083149.1"/>
    <property type="molecule type" value="Genomic_DNA"/>
</dbReference>